<dbReference type="AlphaFoldDB" id="A0A1F6FRT7"/>
<protein>
    <submittedName>
        <fullName evidence="1">Uncharacterized protein</fullName>
    </submittedName>
</protein>
<dbReference type="Proteomes" id="UP000179230">
    <property type="component" value="Unassembled WGS sequence"/>
</dbReference>
<evidence type="ECO:0000313" key="2">
    <source>
        <dbReference type="Proteomes" id="UP000179230"/>
    </source>
</evidence>
<dbReference type="EMBL" id="MFMT01000017">
    <property type="protein sequence ID" value="OGG88582.1"/>
    <property type="molecule type" value="Genomic_DNA"/>
</dbReference>
<accession>A0A1F6FRT7</accession>
<proteinExistence type="predicted"/>
<evidence type="ECO:0000313" key="1">
    <source>
        <dbReference type="EMBL" id="OGG88582.1"/>
    </source>
</evidence>
<name>A0A1F6FRT7_9BACT</name>
<comment type="caution">
    <text evidence="1">The sequence shown here is derived from an EMBL/GenBank/DDBJ whole genome shotgun (WGS) entry which is preliminary data.</text>
</comment>
<gene>
    <name evidence="1" type="ORF">A2592_00300</name>
</gene>
<sequence>MWLRKAFYTEAVHLVALFTKELATSCESPPDFLTQTFRTREDGASGAVRRKTLGFSSLREVKRSVTTKQSRKYVLDCFFSPKIFQCREKTNLTVKRKICL</sequence>
<organism evidence="1 2">
    <name type="scientific">Candidatus Kaiserbacteria bacterium RIFOXYD1_FULL_42_15</name>
    <dbReference type="NCBI Taxonomy" id="1798532"/>
    <lineage>
        <taxon>Bacteria</taxon>
        <taxon>Candidatus Kaiseribacteriota</taxon>
    </lineage>
</organism>
<reference evidence="1 2" key="1">
    <citation type="journal article" date="2016" name="Nat. Commun.">
        <title>Thousands of microbial genomes shed light on interconnected biogeochemical processes in an aquifer system.</title>
        <authorList>
            <person name="Anantharaman K."/>
            <person name="Brown C.T."/>
            <person name="Hug L.A."/>
            <person name="Sharon I."/>
            <person name="Castelle C.J."/>
            <person name="Probst A.J."/>
            <person name="Thomas B.C."/>
            <person name="Singh A."/>
            <person name="Wilkins M.J."/>
            <person name="Karaoz U."/>
            <person name="Brodie E.L."/>
            <person name="Williams K.H."/>
            <person name="Hubbard S.S."/>
            <person name="Banfield J.F."/>
        </authorList>
    </citation>
    <scope>NUCLEOTIDE SEQUENCE [LARGE SCALE GENOMIC DNA]</scope>
</reference>